<dbReference type="EMBL" id="GL377314">
    <property type="protein sequence ID" value="EFI92001.1"/>
    <property type="molecule type" value="Genomic_DNA"/>
</dbReference>
<dbReference type="AlphaFoldDB" id="D8QJK2"/>
<dbReference type="VEuPathDB" id="FungiDB:SCHCODRAFT_02517826"/>
<accession>D8QJK2</accession>
<dbReference type="InParanoid" id="D8QJK2"/>
<protein>
    <submittedName>
        <fullName evidence="2">Uncharacterized protein</fullName>
    </submittedName>
</protein>
<evidence type="ECO:0000313" key="2">
    <source>
        <dbReference type="EMBL" id="EFI92001.1"/>
    </source>
</evidence>
<feature type="region of interest" description="Disordered" evidence="1">
    <location>
        <begin position="35"/>
        <end position="63"/>
    </location>
</feature>
<dbReference type="KEGG" id="scm:SCHCO_02517826"/>
<dbReference type="Proteomes" id="UP000007431">
    <property type="component" value="Unassembled WGS sequence"/>
</dbReference>
<dbReference type="HOGENOM" id="CLU_880428_0_0_1"/>
<feature type="compositionally biased region" description="Polar residues" evidence="1">
    <location>
        <begin position="1"/>
        <end position="22"/>
    </location>
</feature>
<name>D8QJK2_SCHCM</name>
<sequence>MSSGHQRSMNTNQPSASHNSARPNRVVLPHFSDILQPRSAAPSTSVRRVNAGQHDSHRPAQYTNLGSSEFPLAFALDAPTDDAVTPYIPEDAPRRRETAPWQITVPTTRITPQHINLITPAKLEAYDDLAIFAGPASPLPTVAFSPAIDLGELLWFYGLDFPKAKRTFRTDRDLRRRWCSAVLRERQCRACLHDHCRADGSVDYHVGLGQRRCAWAQCPFVVPHEVGDDKAPRALSAHMALTHFCQTLMCPLCKRALKIAKESGFLAYDVIAKHLATGLCLGLAKYALEKAQPVPRPNLGADPGIVEGEDAPRFRV</sequence>
<feature type="region of interest" description="Disordered" evidence="1">
    <location>
        <begin position="1"/>
        <end position="23"/>
    </location>
</feature>
<keyword evidence="3" id="KW-1185">Reference proteome</keyword>
<dbReference type="RefSeq" id="XP_003026904.1">
    <property type="nucleotide sequence ID" value="XM_003026858.1"/>
</dbReference>
<dbReference type="OrthoDB" id="10329768at2759"/>
<evidence type="ECO:0000256" key="1">
    <source>
        <dbReference type="SAM" id="MobiDB-lite"/>
    </source>
</evidence>
<evidence type="ECO:0000313" key="3">
    <source>
        <dbReference type="Proteomes" id="UP000007431"/>
    </source>
</evidence>
<gene>
    <name evidence="2" type="ORF">SCHCODRAFT_238307</name>
</gene>
<reference evidence="2 3" key="1">
    <citation type="journal article" date="2010" name="Nat. Biotechnol.">
        <title>Genome sequence of the model mushroom Schizophyllum commune.</title>
        <authorList>
            <person name="Ohm R.A."/>
            <person name="de Jong J.F."/>
            <person name="Lugones L.G."/>
            <person name="Aerts A."/>
            <person name="Kothe E."/>
            <person name="Stajich J.E."/>
            <person name="de Vries R.P."/>
            <person name="Record E."/>
            <person name="Levasseur A."/>
            <person name="Baker S.E."/>
            <person name="Bartholomew K.A."/>
            <person name="Coutinho P.M."/>
            <person name="Erdmann S."/>
            <person name="Fowler T.J."/>
            <person name="Gathman A.C."/>
            <person name="Lombard V."/>
            <person name="Henrissat B."/>
            <person name="Knabe N."/>
            <person name="Kuees U."/>
            <person name="Lilly W.W."/>
            <person name="Lindquist E."/>
            <person name="Lucas S."/>
            <person name="Magnuson J.K."/>
            <person name="Piumi F."/>
            <person name="Raudaskoski M."/>
            <person name="Salamov A."/>
            <person name="Schmutz J."/>
            <person name="Schwarze F.W.M.R."/>
            <person name="vanKuyk P.A."/>
            <person name="Horton J.S."/>
            <person name="Grigoriev I.V."/>
            <person name="Woesten H.A.B."/>
        </authorList>
    </citation>
    <scope>NUCLEOTIDE SEQUENCE [LARGE SCALE GENOMIC DNA]</scope>
    <source>
        <strain evidence="3">H4-8 / FGSC 9210</strain>
    </source>
</reference>
<organism evidence="3">
    <name type="scientific">Schizophyllum commune (strain H4-8 / FGSC 9210)</name>
    <name type="common">Split gill fungus</name>
    <dbReference type="NCBI Taxonomy" id="578458"/>
    <lineage>
        <taxon>Eukaryota</taxon>
        <taxon>Fungi</taxon>
        <taxon>Dikarya</taxon>
        <taxon>Basidiomycota</taxon>
        <taxon>Agaricomycotina</taxon>
        <taxon>Agaricomycetes</taxon>
        <taxon>Agaricomycetidae</taxon>
        <taxon>Agaricales</taxon>
        <taxon>Schizophyllaceae</taxon>
        <taxon>Schizophyllum</taxon>
    </lineage>
</organism>
<proteinExistence type="predicted"/>
<dbReference type="GeneID" id="9593351"/>